<dbReference type="AlphaFoldDB" id="A0A8C9X3D0"/>
<proteinExistence type="predicted"/>
<dbReference type="Proteomes" id="UP000694568">
    <property type="component" value="Unplaced"/>
</dbReference>
<dbReference type="Ensembl" id="ENSSLUT00000003727.1">
    <property type="protein sequence ID" value="ENSSLUP00000003612.1"/>
    <property type="gene ID" value="ENSSLUG00000001582.1"/>
</dbReference>
<evidence type="ECO:0000313" key="1">
    <source>
        <dbReference type="Ensembl" id="ENSSLUP00000003612.1"/>
    </source>
</evidence>
<reference evidence="1" key="2">
    <citation type="submission" date="2025-09" db="UniProtKB">
        <authorList>
            <consortium name="Ensembl"/>
        </authorList>
    </citation>
    <scope>IDENTIFICATION</scope>
</reference>
<protein>
    <submittedName>
        <fullName evidence="1">Uncharacterized protein</fullName>
    </submittedName>
</protein>
<evidence type="ECO:0000313" key="2">
    <source>
        <dbReference type="Proteomes" id="UP000694568"/>
    </source>
</evidence>
<sequence length="53" mass="5915">CTFLLSLYREVCSGAFLAYCYLEAAGSDRTSDQQKPGLKSIAQHFILILTANW</sequence>
<name>A0A8C9X3D0_SANLU</name>
<reference evidence="1" key="1">
    <citation type="submission" date="2025-08" db="UniProtKB">
        <authorList>
            <consortium name="Ensembl"/>
        </authorList>
    </citation>
    <scope>IDENTIFICATION</scope>
</reference>
<keyword evidence="2" id="KW-1185">Reference proteome</keyword>
<accession>A0A8C9X3D0</accession>
<organism evidence="1 2">
    <name type="scientific">Sander lucioperca</name>
    <name type="common">Pike-perch</name>
    <name type="synonym">Perca lucioperca</name>
    <dbReference type="NCBI Taxonomy" id="283035"/>
    <lineage>
        <taxon>Eukaryota</taxon>
        <taxon>Metazoa</taxon>
        <taxon>Chordata</taxon>
        <taxon>Craniata</taxon>
        <taxon>Vertebrata</taxon>
        <taxon>Euteleostomi</taxon>
        <taxon>Actinopterygii</taxon>
        <taxon>Neopterygii</taxon>
        <taxon>Teleostei</taxon>
        <taxon>Neoteleostei</taxon>
        <taxon>Acanthomorphata</taxon>
        <taxon>Eupercaria</taxon>
        <taxon>Perciformes</taxon>
        <taxon>Percoidei</taxon>
        <taxon>Percidae</taxon>
        <taxon>Luciopercinae</taxon>
        <taxon>Sander</taxon>
    </lineage>
</organism>